<dbReference type="OrthoDB" id="5649396at2"/>
<comment type="caution">
    <text evidence="2">The sequence shown here is derived from an EMBL/GenBank/DDBJ whole genome shotgun (WGS) entry which is preliminary data.</text>
</comment>
<keyword evidence="3" id="KW-1185">Reference proteome</keyword>
<evidence type="ECO:0008006" key="4">
    <source>
        <dbReference type="Google" id="ProtNLM"/>
    </source>
</evidence>
<dbReference type="RefSeq" id="WP_058441164.1">
    <property type="nucleotide sequence ID" value="NZ_CAAAHU010000016.1"/>
</dbReference>
<name>A0A0W0SNR6_9GAMM</name>
<keyword evidence="1" id="KW-0732">Signal</keyword>
<protein>
    <recommendedName>
        <fullName evidence="4">Transmembrane protein</fullName>
    </recommendedName>
</protein>
<sequence>MFRKIYLLSISFFIFASANAICVDNDTDFQLYYEIVNKNTGCPVPKVKFHSGILQAHQKACHAHSQAEGDDWKIYRYDDVTIFKINNQGEKERACFKAVTGIINTLQVSYHPWSNTWWCLDRTDDRD</sequence>
<dbReference type="Proteomes" id="UP000054742">
    <property type="component" value="Unassembled WGS sequence"/>
</dbReference>
<proteinExistence type="predicted"/>
<dbReference type="PATRIC" id="fig|29422.6.peg.1132"/>
<feature type="signal peptide" evidence="1">
    <location>
        <begin position="1"/>
        <end position="20"/>
    </location>
</feature>
<feature type="chain" id="PRO_5006912171" description="Transmembrane protein" evidence="1">
    <location>
        <begin position="21"/>
        <end position="127"/>
    </location>
</feature>
<evidence type="ECO:0000256" key="1">
    <source>
        <dbReference type="SAM" id="SignalP"/>
    </source>
</evidence>
<dbReference type="AlphaFoldDB" id="A0A0W0SNR6"/>
<gene>
    <name evidence="2" type="ORF">Lbru_1076</name>
</gene>
<evidence type="ECO:0000313" key="3">
    <source>
        <dbReference type="Proteomes" id="UP000054742"/>
    </source>
</evidence>
<evidence type="ECO:0000313" key="2">
    <source>
        <dbReference type="EMBL" id="KTC84861.1"/>
    </source>
</evidence>
<organism evidence="2 3">
    <name type="scientific">Legionella brunensis</name>
    <dbReference type="NCBI Taxonomy" id="29422"/>
    <lineage>
        <taxon>Bacteria</taxon>
        <taxon>Pseudomonadati</taxon>
        <taxon>Pseudomonadota</taxon>
        <taxon>Gammaproteobacteria</taxon>
        <taxon>Legionellales</taxon>
        <taxon>Legionellaceae</taxon>
        <taxon>Legionella</taxon>
    </lineage>
</organism>
<reference evidence="2 3" key="1">
    <citation type="submission" date="2015-11" db="EMBL/GenBank/DDBJ databases">
        <title>Genomic analysis of 38 Legionella species identifies large and diverse effector repertoires.</title>
        <authorList>
            <person name="Burstein D."/>
            <person name="Amaro F."/>
            <person name="Zusman T."/>
            <person name="Lifshitz Z."/>
            <person name="Cohen O."/>
            <person name="Gilbert J.A."/>
            <person name="Pupko T."/>
            <person name="Shuman H.A."/>
            <person name="Segal G."/>
        </authorList>
    </citation>
    <scope>NUCLEOTIDE SEQUENCE [LARGE SCALE GENOMIC DNA]</scope>
    <source>
        <strain evidence="2 3">ATCC 43878</strain>
    </source>
</reference>
<accession>A0A0W0SNR6</accession>
<dbReference type="EMBL" id="LNXV01000008">
    <property type="protein sequence ID" value="KTC84861.1"/>
    <property type="molecule type" value="Genomic_DNA"/>
</dbReference>